<dbReference type="SMART" id="SM00387">
    <property type="entry name" value="HATPase_c"/>
    <property type="match status" value="1"/>
</dbReference>
<dbReference type="CDD" id="cd00082">
    <property type="entry name" value="HisKA"/>
    <property type="match status" value="1"/>
</dbReference>
<dbReference type="SUPFAM" id="SSF47384">
    <property type="entry name" value="Homodimeric domain of signal transducing histidine kinase"/>
    <property type="match status" value="1"/>
</dbReference>
<dbReference type="InterPro" id="IPR050980">
    <property type="entry name" value="2C_sensor_his_kinase"/>
</dbReference>
<comment type="subcellular location">
    <subcellularLocation>
        <location evidence="2">Cell inner membrane</location>
        <topology evidence="2">Multi-pass membrane protein</topology>
    </subcellularLocation>
</comment>
<dbReference type="CDD" id="cd06225">
    <property type="entry name" value="HAMP"/>
    <property type="match status" value="1"/>
</dbReference>
<keyword evidence="4" id="KW-1003">Cell membrane</keyword>
<proteinExistence type="predicted"/>
<comment type="catalytic activity">
    <reaction evidence="1">
        <text>ATP + protein L-histidine = ADP + protein N-phospho-L-histidine.</text>
        <dbReference type="EC" id="2.7.13.3"/>
    </reaction>
</comment>
<gene>
    <name evidence="18" type="ORF">RLDS_16270</name>
</gene>
<dbReference type="SUPFAM" id="SSF55874">
    <property type="entry name" value="ATPase domain of HSP90 chaperone/DNA topoisomerase II/histidine kinase"/>
    <property type="match status" value="1"/>
</dbReference>
<evidence type="ECO:0000256" key="8">
    <source>
        <dbReference type="ARBA" id="ARBA00022692"/>
    </source>
</evidence>
<sequence length="439" mass="48869">MRGSLGLLGRLFAILLLTVLLEFAVGTLIYERTSQLYLQDDEARRLAEHLVIARKLLTEQPPEDRRLLGIQLTTDRYDVHWSPAAPPPPPLSPELERMRRQIIAWEPSLERSQLWLRLSPGRHSEINGGLRLADGSWLYFGMQHSGGKWAFTIGRMGLALIPVLALLLAGWVLIRRTLAPLRDLTHATHRIGLGSEVIVPEAGTADVRNLISAFNAMQARLHRLINERTETLAAVGHDLRTPLSRLQLRLEAIRDDETRDAMADDLEEMGAMLESLLAFLGGERDPEPVVRTDIAVSIATVVDAFQDHDQDVSYDGPDHLEMDVRGLSLRRAVRNLIENALHYGDRARVTLVRKGQEVLIRVDDDGPGIPRERLEEVLRPFSRLDDARQRNTRGLGLGLAIVQKAVAAEGGQLTLANRPDGGLRAEICLHLPRSAARGG</sequence>
<keyword evidence="19" id="KW-1185">Reference proteome</keyword>
<keyword evidence="6" id="KW-0597">Phosphoprotein</keyword>
<dbReference type="InterPro" id="IPR003594">
    <property type="entry name" value="HATPase_dom"/>
</dbReference>
<keyword evidence="14 15" id="KW-0472">Membrane</keyword>
<dbReference type="GO" id="GO:0005886">
    <property type="term" value="C:plasma membrane"/>
    <property type="evidence" value="ECO:0007669"/>
    <property type="project" value="UniProtKB-SubCell"/>
</dbReference>
<dbReference type="Pfam" id="PF02518">
    <property type="entry name" value="HATPase_c"/>
    <property type="match status" value="1"/>
</dbReference>
<keyword evidence="7" id="KW-0808">Transferase</keyword>
<evidence type="ECO:0000256" key="2">
    <source>
        <dbReference type="ARBA" id="ARBA00004429"/>
    </source>
</evidence>
<dbReference type="InterPro" id="IPR003660">
    <property type="entry name" value="HAMP_dom"/>
</dbReference>
<dbReference type="Gene3D" id="3.30.565.10">
    <property type="entry name" value="Histidine kinase-like ATPase, C-terminal domain"/>
    <property type="match status" value="1"/>
</dbReference>
<evidence type="ECO:0000313" key="19">
    <source>
        <dbReference type="Proteomes" id="UP000015531"/>
    </source>
</evidence>
<dbReference type="SMART" id="SM00388">
    <property type="entry name" value="HisKA"/>
    <property type="match status" value="1"/>
</dbReference>
<keyword evidence="8 15" id="KW-0812">Transmembrane</keyword>
<keyword evidence="12 15" id="KW-1133">Transmembrane helix</keyword>
<dbReference type="InterPro" id="IPR005467">
    <property type="entry name" value="His_kinase_dom"/>
</dbReference>
<dbReference type="SMART" id="SM00304">
    <property type="entry name" value="HAMP"/>
    <property type="match status" value="1"/>
</dbReference>
<dbReference type="PROSITE" id="PS50885">
    <property type="entry name" value="HAMP"/>
    <property type="match status" value="1"/>
</dbReference>
<evidence type="ECO:0000313" key="18">
    <source>
        <dbReference type="EMBL" id="EQB13292.1"/>
    </source>
</evidence>
<evidence type="ECO:0000256" key="6">
    <source>
        <dbReference type="ARBA" id="ARBA00022553"/>
    </source>
</evidence>
<accession>T0HJW3</accession>
<dbReference type="OrthoDB" id="9804645at2"/>
<feature type="transmembrane region" description="Helical" evidence="15">
    <location>
        <begin position="149"/>
        <end position="174"/>
    </location>
</feature>
<dbReference type="eggNOG" id="COG2205">
    <property type="taxonomic scope" value="Bacteria"/>
</dbReference>
<evidence type="ECO:0000256" key="12">
    <source>
        <dbReference type="ARBA" id="ARBA00022989"/>
    </source>
</evidence>
<reference evidence="18 19" key="1">
    <citation type="journal article" date="2013" name="Genome Announc.">
        <title>Draft Genome Sequence of Sphingobium lactosutens Strain DS20T, Isolated from a Hexachlorocyclohexane Dumpsite.</title>
        <authorList>
            <person name="Kumar R."/>
            <person name="Dwivedi V."/>
            <person name="Negi V."/>
            <person name="Khurana J.P."/>
            <person name="Lal R."/>
        </authorList>
    </citation>
    <scope>NUCLEOTIDE SEQUENCE [LARGE SCALE GENOMIC DNA]</scope>
    <source>
        <strain evidence="18 19">DS20</strain>
    </source>
</reference>
<dbReference type="RefSeq" id="WP_021226869.1">
    <property type="nucleotide sequence ID" value="NZ_ATDP01000097.1"/>
</dbReference>
<dbReference type="Pfam" id="PF00512">
    <property type="entry name" value="HisKA"/>
    <property type="match status" value="1"/>
</dbReference>
<dbReference type="PRINTS" id="PR00344">
    <property type="entry name" value="BCTRLSENSOR"/>
</dbReference>
<dbReference type="AlphaFoldDB" id="T0HJW3"/>
<dbReference type="InterPro" id="IPR004358">
    <property type="entry name" value="Sig_transdc_His_kin-like_C"/>
</dbReference>
<evidence type="ECO:0000256" key="11">
    <source>
        <dbReference type="ARBA" id="ARBA00022840"/>
    </source>
</evidence>
<keyword evidence="9" id="KW-0547">Nucleotide-binding</keyword>
<evidence type="ECO:0000256" key="1">
    <source>
        <dbReference type="ARBA" id="ARBA00000085"/>
    </source>
</evidence>
<keyword evidence="13" id="KW-0902">Two-component regulatory system</keyword>
<dbReference type="PATRIC" id="fig|1331060.3.peg.3122"/>
<dbReference type="PANTHER" id="PTHR44936">
    <property type="entry name" value="SENSOR PROTEIN CREC"/>
    <property type="match status" value="1"/>
</dbReference>
<dbReference type="GO" id="GO:0000155">
    <property type="term" value="F:phosphorelay sensor kinase activity"/>
    <property type="evidence" value="ECO:0007669"/>
    <property type="project" value="InterPro"/>
</dbReference>
<dbReference type="InterPro" id="IPR036097">
    <property type="entry name" value="HisK_dim/P_sf"/>
</dbReference>
<evidence type="ECO:0000256" key="5">
    <source>
        <dbReference type="ARBA" id="ARBA00022519"/>
    </source>
</evidence>
<dbReference type="EC" id="2.7.13.3" evidence="3"/>
<dbReference type="Gene3D" id="1.10.287.130">
    <property type="match status" value="1"/>
</dbReference>
<evidence type="ECO:0000256" key="7">
    <source>
        <dbReference type="ARBA" id="ARBA00022679"/>
    </source>
</evidence>
<evidence type="ECO:0000256" key="3">
    <source>
        <dbReference type="ARBA" id="ARBA00012438"/>
    </source>
</evidence>
<evidence type="ECO:0000259" key="17">
    <source>
        <dbReference type="PROSITE" id="PS50885"/>
    </source>
</evidence>
<dbReference type="PANTHER" id="PTHR44936:SF5">
    <property type="entry name" value="SENSOR HISTIDINE KINASE ENVZ"/>
    <property type="match status" value="1"/>
</dbReference>
<dbReference type="InterPro" id="IPR036890">
    <property type="entry name" value="HATPase_C_sf"/>
</dbReference>
<feature type="domain" description="Histidine kinase" evidence="16">
    <location>
        <begin position="234"/>
        <end position="433"/>
    </location>
</feature>
<evidence type="ECO:0000256" key="15">
    <source>
        <dbReference type="SAM" id="Phobius"/>
    </source>
</evidence>
<evidence type="ECO:0000256" key="14">
    <source>
        <dbReference type="ARBA" id="ARBA00023136"/>
    </source>
</evidence>
<dbReference type="Pfam" id="PF00672">
    <property type="entry name" value="HAMP"/>
    <property type="match status" value="1"/>
</dbReference>
<evidence type="ECO:0000256" key="10">
    <source>
        <dbReference type="ARBA" id="ARBA00022777"/>
    </source>
</evidence>
<dbReference type="GO" id="GO:0005524">
    <property type="term" value="F:ATP binding"/>
    <property type="evidence" value="ECO:0007669"/>
    <property type="project" value="UniProtKB-KW"/>
</dbReference>
<feature type="transmembrane region" description="Helical" evidence="15">
    <location>
        <begin position="7"/>
        <end position="30"/>
    </location>
</feature>
<evidence type="ECO:0000256" key="4">
    <source>
        <dbReference type="ARBA" id="ARBA00022475"/>
    </source>
</evidence>
<evidence type="ECO:0000259" key="16">
    <source>
        <dbReference type="PROSITE" id="PS50109"/>
    </source>
</evidence>
<evidence type="ECO:0000256" key="9">
    <source>
        <dbReference type="ARBA" id="ARBA00022741"/>
    </source>
</evidence>
<name>T0HJW3_9SPHN</name>
<protein>
    <recommendedName>
        <fullName evidence="3">histidine kinase</fullName>
        <ecNumber evidence="3">2.7.13.3</ecNumber>
    </recommendedName>
</protein>
<organism evidence="18 19">
    <name type="scientific">Sphingobium lactosutens DS20</name>
    <dbReference type="NCBI Taxonomy" id="1331060"/>
    <lineage>
        <taxon>Bacteria</taxon>
        <taxon>Pseudomonadati</taxon>
        <taxon>Pseudomonadota</taxon>
        <taxon>Alphaproteobacteria</taxon>
        <taxon>Sphingomonadales</taxon>
        <taxon>Sphingomonadaceae</taxon>
        <taxon>Sphingobium</taxon>
    </lineage>
</organism>
<dbReference type="EMBL" id="ATDP01000097">
    <property type="protein sequence ID" value="EQB13292.1"/>
    <property type="molecule type" value="Genomic_DNA"/>
</dbReference>
<keyword evidence="11" id="KW-0067">ATP-binding</keyword>
<dbReference type="InterPro" id="IPR003661">
    <property type="entry name" value="HisK_dim/P_dom"/>
</dbReference>
<keyword evidence="10 18" id="KW-0418">Kinase</keyword>
<dbReference type="PROSITE" id="PS50109">
    <property type="entry name" value="HIS_KIN"/>
    <property type="match status" value="1"/>
</dbReference>
<dbReference type="Proteomes" id="UP000015531">
    <property type="component" value="Unassembled WGS sequence"/>
</dbReference>
<feature type="domain" description="HAMP" evidence="17">
    <location>
        <begin position="175"/>
        <end position="226"/>
    </location>
</feature>
<evidence type="ECO:0000256" key="13">
    <source>
        <dbReference type="ARBA" id="ARBA00023012"/>
    </source>
</evidence>
<comment type="caution">
    <text evidence="18">The sequence shown here is derived from an EMBL/GenBank/DDBJ whole genome shotgun (WGS) entry which is preliminary data.</text>
</comment>
<keyword evidence="5" id="KW-0997">Cell inner membrane</keyword>